<evidence type="ECO:0000256" key="5">
    <source>
        <dbReference type="ARBA" id="ARBA00022670"/>
    </source>
</evidence>
<reference evidence="14" key="1">
    <citation type="submission" date="2017-03" db="EMBL/GenBank/DDBJ databases">
        <authorList>
            <person name="Sharma R."/>
            <person name="Thines M."/>
        </authorList>
    </citation>
    <scope>NUCLEOTIDE SEQUENCE [LARGE SCALE GENOMIC DNA]</scope>
</reference>
<evidence type="ECO:0000256" key="7">
    <source>
        <dbReference type="ARBA" id="ARBA00022801"/>
    </source>
</evidence>
<keyword evidence="6 11" id="KW-0812">Transmembrane</keyword>
<feature type="region of interest" description="Disordered" evidence="10">
    <location>
        <begin position="1"/>
        <end position="22"/>
    </location>
</feature>
<keyword evidence="8 11" id="KW-1133">Transmembrane helix</keyword>
<evidence type="ECO:0000256" key="8">
    <source>
        <dbReference type="ARBA" id="ARBA00022989"/>
    </source>
</evidence>
<dbReference type="InterPro" id="IPR022764">
    <property type="entry name" value="Peptidase_S54_rhomboid_dom"/>
</dbReference>
<evidence type="ECO:0000256" key="2">
    <source>
        <dbReference type="ARBA" id="ARBA00004141"/>
    </source>
</evidence>
<evidence type="ECO:0000256" key="6">
    <source>
        <dbReference type="ARBA" id="ARBA00022692"/>
    </source>
</evidence>
<evidence type="ECO:0000256" key="3">
    <source>
        <dbReference type="ARBA" id="ARBA00009045"/>
    </source>
</evidence>
<dbReference type="PANTHER" id="PTHR43066:SF1">
    <property type="entry name" value="RHOMBOID PROTEIN 2"/>
    <property type="match status" value="1"/>
</dbReference>
<keyword evidence="14" id="KW-1185">Reference proteome</keyword>
<dbReference type="PANTHER" id="PTHR43066">
    <property type="entry name" value="RHOMBOID-RELATED PROTEIN"/>
    <property type="match status" value="1"/>
</dbReference>
<comment type="catalytic activity">
    <reaction evidence="1">
        <text>Cleaves type-1 transmembrane domains using a catalytic dyad composed of serine and histidine that are contributed by different transmembrane domains.</text>
        <dbReference type="EC" id="3.4.21.105"/>
    </reaction>
</comment>
<dbReference type="GO" id="GO:0016020">
    <property type="term" value="C:membrane"/>
    <property type="evidence" value="ECO:0007669"/>
    <property type="project" value="UniProtKB-SubCell"/>
</dbReference>
<keyword evidence="7" id="KW-0378">Hydrolase</keyword>
<feature type="transmembrane region" description="Helical" evidence="11">
    <location>
        <begin position="234"/>
        <end position="251"/>
    </location>
</feature>
<sequence>MPFAKITAPACTPAAPPGKEEHTGNRFALHHDGRGHCAQLQSSLSRILNPKIAYSKIAPPAAVSASLAYSMAPASGTQWFYPARLRSYIFRLPLLTRIIVLAIVAFWIAEQQSFWNVVQWGALIPSKIGFGTMYRLNTYPLIHGDFLGFFLNLLALTPLMDRFESDQGTLLTGAMFFGPLSTLPGAAYILVERVLLRRDHAIQGASIWVFVLLGIEAMKAYRANPYFVIGTTRIPTWSTPLALLLFVSALIPNTSFLGHLCSLGIGYVYGLGYLKILAPPEKILRWIEGKLNLLGRLPHYVSIDQKTYGRYGVLPTTSAPPPSLAGVGGEGSVPMTYLGSTQRLGP</sequence>
<comment type="similarity">
    <text evidence="3">Belongs to the peptidase S54 family.</text>
</comment>
<accession>A0A1W5D1X0</accession>
<feature type="transmembrane region" description="Helical" evidence="11">
    <location>
        <begin position="202"/>
        <end position="222"/>
    </location>
</feature>
<dbReference type="Proteomes" id="UP000192927">
    <property type="component" value="Unassembled WGS sequence"/>
</dbReference>
<evidence type="ECO:0000256" key="10">
    <source>
        <dbReference type="SAM" id="MobiDB-lite"/>
    </source>
</evidence>
<feature type="transmembrane region" description="Helical" evidence="11">
    <location>
        <begin position="88"/>
        <end position="109"/>
    </location>
</feature>
<dbReference type="GO" id="GO:0006508">
    <property type="term" value="P:proteolysis"/>
    <property type="evidence" value="ECO:0007669"/>
    <property type="project" value="UniProtKB-KW"/>
</dbReference>
<evidence type="ECO:0000259" key="12">
    <source>
        <dbReference type="Pfam" id="PF01694"/>
    </source>
</evidence>
<keyword evidence="5" id="KW-0645">Protease</keyword>
<name>A0A1W5D1X0_9LECA</name>
<dbReference type="GO" id="GO:0004252">
    <property type="term" value="F:serine-type endopeptidase activity"/>
    <property type="evidence" value="ECO:0007669"/>
    <property type="project" value="InterPro"/>
</dbReference>
<evidence type="ECO:0000313" key="14">
    <source>
        <dbReference type="Proteomes" id="UP000192927"/>
    </source>
</evidence>
<dbReference type="EMBL" id="FWEW01001418">
    <property type="protein sequence ID" value="SLM37148.1"/>
    <property type="molecule type" value="Genomic_DNA"/>
</dbReference>
<feature type="transmembrane region" description="Helical" evidence="11">
    <location>
        <begin position="257"/>
        <end position="278"/>
    </location>
</feature>
<evidence type="ECO:0000256" key="4">
    <source>
        <dbReference type="ARBA" id="ARBA00013039"/>
    </source>
</evidence>
<feature type="domain" description="Peptidase S54 rhomboid" evidence="12">
    <location>
        <begin position="132"/>
        <end position="274"/>
    </location>
</feature>
<dbReference type="SUPFAM" id="SSF144091">
    <property type="entry name" value="Rhomboid-like"/>
    <property type="match status" value="1"/>
</dbReference>
<dbReference type="InterPro" id="IPR035952">
    <property type="entry name" value="Rhomboid-like_sf"/>
</dbReference>
<protein>
    <recommendedName>
        <fullName evidence="4">rhomboid protease</fullName>
        <ecNumber evidence="4">3.4.21.105</ecNumber>
    </recommendedName>
</protein>
<dbReference type="Pfam" id="PF01694">
    <property type="entry name" value="Rhomboid"/>
    <property type="match status" value="1"/>
</dbReference>
<evidence type="ECO:0000256" key="9">
    <source>
        <dbReference type="ARBA" id="ARBA00023136"/>
    </source>
</evidence>
<evidence type="ECO:0000256" key="1">
    <source>
        <dbReference type="ARBA" id="ARBA00000156"/>
    </source>
</evidence>
<comment type="subcellular location">
    <subcellularLocation>
        <location evidence="2">Membrane</location>
        <topology evidence="2">Multi-pass membrane protein</topology>
    </subcellularLocation>
</comment>
<keyword evidence="9 11" id="KW-0472">Membrane</keyword>
<dbReference type="EC" id="3.4.21.105" evidence="4"/>
<dbReference type="AlphaFoldDB" id="A0A1W5D1X0"/>
<evidence type="ECO:0000313" key="13">
    <source>
        <dbReference type="EMBL" id="SLM37148.1"/>
    </source>
</evidence>
<feature type="transmembrane region" description="Helical" evidence="11">
    <location>
        <begin position="139"/>
        <end position="157"/>
    </location>
</feature>
<proteinExistence type="inferred from homology"/>
<organism evidence="13 14">
    <name type="scientific">Lasallia pustulata</name>
    <dbReference type="NCBI Taxonomy" id="136370"/>
    <lineage>
        <taxon>Eukaryota</taxon>
        <taxon>Fungi</taxon>
        <taxon>Dikarya</taxon>
        <taxon>Ascomycota</taxon>
        <taxon>Pezizomycotina</taxon>
        <taxon>Lecanoromycetes</taxon>
        <taxon>OSLEUM clade</taxon>
        <taxon>Umbilicariomycetidae</taxon>
        <taxon>Umbilicariales</taxon>
        <taxon>Umbilicariaceae</taxon>
        <taxon>Lasallia</taxon>
    </lineage>
</organism>
<feature type="transmembrane region" description="Helical" evidence="11">
    <location>
        <begin position="169"/>
        <end position="190"/>
    </location>
</feature>
<evidence type="ECO:0000256" key="11">
    <source>
        <dbReference type="SAM" id="Phobius"/>
    </source>
</evidence>
<dbReference type="Gene3D" id="1.20.1540.10">
    <property type="entry name" value="Rhomboid-like"/>
    <property type="match status" value="1"/>
</dbReference>